<protein>
    <submittedName>
        <fullName evidence="1">Uncharacterized protein</fullName>
    </submittedName>
</protein>
<name>A0A2H1ILV3_BRELN</name>
<dbReference type="EMBL" id="FXYY01000005">
    <property type="protein sequence ID" value="SMX76187.1"/>
    <property type="molecule type" value="Genomic_DNA"/>
</dbReference>
<reference evidence="1 2" key="1">
    <citation type="submission" date="2017-03" db="EMBL/GenBank/DDBJ databases">
        <authorList>
            <person name="Afonso C.L."/>
            <person name="Miller P.J."/>
            <person name="Scott M.A."/>
            <person name="Spackman E."/>
            <person name="Goraichik I."/>
            <person name="Dimitrov K.M."/>
            <person name="Suarez D.L."/>
            <person name="Swayne D.E."/>
        </authorList>
    </citation>
    <scope>NUCLEOTIDE SEQUENCE [LARGE SCALE GENOMIC DNA]</scope>
    <source>
        <strain evidence="1 2">ATCC 9172</strain>
    </source>
</reference>
<evidence type="ECO:0000313" key="1">
    <source>
        <dbReference type="EMBL" id="SMX76187.1"/>
    </source>
</evidence>
<dbReference type="RefSeq" id="WP_240812020.1">
    <property type="nucleotide sequence ID" value="NZ_FXYY01000005.1"/>
</dbReference>
<dbReference type="AlphaFoldDB" id="A0A2H1ILV3"/>
<dbReference type="Proteomes" id="UP000234641">
    <property type="component" value="Unassembled WGS sequence"/>
</dbReference>
<proteinExistence type="predicted"/>
<gene>
    <name evidence="1" type="ORF">BLIN9172_01225</name>
</gene>
<sequence>MGGTTDSAIIFALVLRRLRQGESLLGSVVGTVRMLRAGFDHPGTNLLFLTLTEMIVVHATAGTQVPYLQGPLPTDHHDHYYRMSWRRFPDNAMIVSSSGLDHKGWSLIEQNTIMRLTVADGAETIVRL</sequence>
<evidence type="ECO:0000313" key="2">
    <source>
        <dbReference type="Proteomes" id="UP000234641"/>
    </source>
</evidence>
<dbReference type="InterPro" id="IPR029055">
    <property type="entry name" value="Ntn_hydrolases_N"/>
</dbReference>
<organism evidence="1 2">
    <name type="scientific">Brevibacterium linens ATCC 9172</name>
    <dbReference type="NCBI Taxonomy" id="1255617"/>
    <lineage>
        <taxon>Bacteria</taxon>
        <taxon>Bacillati</taxon>
        <taxon>Actinomycetota</taxon>
        <taxon>Actinomycetes</taxon>
        <taxon>Micrococcales</taxon>
        <taxon>Brevibacteriaceae</taxon>
        <taxon>Brevibacterium</taxon>
    </lineage>
</organism>
<dbReference type="Gene3D" id="3.60.20.10">
    <property type="entry name" value="Glutamine Phosphoribosylpyrophosphate, subunit 1, domain 1"/>
    <property type="match status" value="1"/>
</dbReference>
<accession>A0A2H1ILV3</accession>